<evidence type="ECO:0000313" key="1">
    <source>
        <dbReference type="EMBL" id="MDU0370029.1"/>
    </source>
</evidence>
<gene>
    <name evidence="1" type="ORF">ROI90_06455</name>
</gene>
<sequence>MEEVRFTQTDLTAEDAFWVMQYFLEENYRISSGTFEVSDILSASEPAFVDALTERPVPIDSGMMSFWNEAIEKYRQQGPPPMKILR</sequence>
<dbReference type="Proteomes" id="UP001250698">
    <property type="component" value="Unassembled WGS sequence"/>
</dbReference>
<organism evidence="1 2">
    <name type="scientific">Hymenobacter endophyticus</name>
    <dbReference type="NCBI Taxonomy" id="3076335"/>
    <lineage>
        <taxon>Bacteria</taxon>
        <taxon>Pseudomonadati</taxon>
        <taxon>Bacteroidota</taxon>
        <taxon>Cytophagia</taxon>
        <taxon>Cytophagales</taxon>
        <taxon>Hymenobacteraceae</taxon>
        <taxon>Hymenobacter</taxon>
    </lineage>
</organism>
<keyword evidence="2" id="KW-1185">Reference proteome</keyword>
<proteinExistence type="predicted"/>
<name>A0ABU3TF98_9BACT</name>
<dbReference type="RefSeq" id="WP_315997518.1">
    <property type="nucleotide sequence ID" value="NZ_JAWDJT010000003.1"/>
</dbReference>
<evidence type="ECO:0000313" key="2">
    <source>
        <dbReference type="Proteomes" id="UP001250698"/>
    </source>
</evidence>
<accession>A0ABU3TF98</accession>
<comment type="caution">
    <text evidence="1">The sequence shown here is derived from an EMBL/GenBank/DDBJ whole genome shotgun (WGS) entry which is preliminary data.</text>
</comment>
<dbReference type="EMBL" id="JAWDJT010000003">
    <property type="protein sequence ID" value="MDU0370029.1"/>
    <property type="molecule type" value="Genomic_DNA"/>
</dbReference>
<reference evidence="1 2" key="1">
    <citation type="submission" date="2023-10" db="EMBL/GenBank/DDBJ databases">
        <title>Hymenobacter endophyticus sp. nov., an isolate from the leaf tissues of wheat.</title>
        <authorList>
            <person name="Dai Y."/>
        </authorList>
    </citation>
    <scope>NUCLEOTIDE SEQUENCE [LARGE SCALE GENOMIC DNA]</scope>
    <source>
        <strain evidence="1 2">ZK17L-C2</strain>
    </source>
</reference>
<protein>
    <submittedName>
        <fullName evidence="1">Uncharacterized protein</fullName>
    </submittedName>
</protein>